<dbReference type="Proteomes" id="UP001054945">
    <property type="component" value="Unassembled WGS sequence"/>
</dbReference>
<dbReference type="EMBL" id="BPLR01014457">
    <property type="protein sequence ID" value="GIY68862.1"/>
    <property type="molecule type" value="Genomic_DNA"/>
</dbReference>
<comment type="caution">
    <text evidence="1">The sequence shown here is derived from an EMBL/GenBank/DDBJ whole genome shotgun (WGS) entry which is preliminary data.</text>
</comment>
<keyword evidence="2" id="KW-1185">Reference proteome</keyword>
<dbReference type="AlphaFoldDB" id="A0AAV4VFF2"/>
<name>A0AAV4VFF2_CAEEX</name>
<proteinExistence type="predicted"/>
<protein>
    <submittedName>
        <fullName evidence="1">Uncharacterized protein</fullName>
    </submittedName>
</protein>
<sequence length="111" mass="13073">MKKNPSMMGANQRGEDIVMKKKRRKKLLFLRAFARKMKARKSRLNPRTQLFLLQLSQYFPSSSHLLQTADHHPDSIESFLQDEPTSGKRYFPSSSRLKKDRKLNFYLSISI</sequence>
<gene>
    <name evidence="1" type="ORF">CEXT_235141</name>
</gene>
<accession>A0AAV4VFF2</accession>
<organism evidence="1 2">
    <name type="scientific">Caerostris extrusa</name>
    <name type="common">Bark spider</name>
    <name type="synonym">Caerostris bankana</name>
    <dbReference type="NCBI Taxonomy" id="172846"/>
    <lineage>
        <taxon>Eukaryota</taxon>
        <taxon>Metazoa</taxon>
        <taxon>Ecdysozoa</taxon>
        <taxon>Arthropoda</taxon>
        <taxon>Chelicerata</taxon>
        <taxon>Arachnida</taxon>
        <taxon>Araneae</taxon>
        <taxon>Araneomorphae</taxon>
        <taxon>Entelegynae</taxon>
        <taxon>Araneoidea</taxon>
        <taxon>Araneidae</taxon>
        <taxon>Caerostris</taxon>
    </lineage>
</organism>
<evidence type="ECO:0000313" key="1">
    <source>
        <dbReference type="EMBL" id="GIY68862.1"/>
    </source>
</evidence>
<evidence type="ECO:0000313" key="2">
    <source>
        <dbReference type="Proteomes" id="UP001054945"/>
    </source>
</evidence>
<reference evidence="1 2" key="1">
    <citation type="submission" date="2021-06" db="EMBL/GenBank/DDBJ databases">
        <title>Caerostris extrusa draft genome.</title>
        <authorList>
            <person name="Kono N."/>
            <person name="Arakawa K."/>
        </authorList>
    </citation>
    <scope>NUCLEOTIDE SEQUENCE [LARGE SCALE GENOMIC DNA]</scope>
</reference>